<dbReference type="InterPro" id="IPR051010">
    <property type="entry name" value="BCAA_transport"/>
</dbReference>
<proteinExistence type="inferred from homology"/>
<evidence type="ECO:0000256" key="1">
    <source>
        <dbReference type="ARBA" id="ARBA00010062"/>
    </source>
</evidence>
<protein>
    <submittedName>
        <fullName evidence="4">Receptor family ligand binding region</fullName>
    </submittedName>
</protein>
<dbReference type="Proteomes" id="UP000094056">
    <property type="component" value="Unassembled WGS sequence"/>
</dbReference>
<dbReference type="AlphaFoldDB" id="A0A1E3XBD3"/>
<name>A0A1E3XBD3_9BACT</name>
<dbReference type="EMBL" id="MAYW01000070">
    <property type="protein sequence ID" value="ODS32264.1"/>
    <property type="molecule type" value="Genomic_DNA"/>
</dbReference>
<evidence type="ECO:0000259" key="3">
    <source>
        <dbReference type="Pfam" id="PF13458"/>
    </source>
</evidence>
<dbReference type="Pfam" id="PF13458">
    <property type="entry name" value="Peripla_BP_6"/>
    <property type="match status" value="1"/>
</dbReference>
<gene>
    <name evidence="4" type="ORF">SCARUB_02613</name>
</gene>
<comment type="similarity">
    <text evidence="1">Belongs to the leucine-binding protein family.</text>
</comment>
<reference evidence="4 5" key="1">
    <citation type="submission" date="2016-07" db="EMBL/GenBank/DDBJ databases">
        <title>Draft genome of Scalindua rubra, obtained from a brine-seawater interface in the Red Sea, sheds light on salt adaptation in anammox bacteria.</title>
        <authorList>
            <person name="Speth D.R."/>
            <person name="Lagkouvardos I."/>
            <person name="Wang Y."/>
            <person name="Qian P.-Y."/>
            <person name="Dutilh B.E."/>
            <person name="Jetten M.S."/>
        </authorList>
    </citation>
    <scope>NUCLEOTIDE SEQUENCE [LARGE SCALE GENOMIC DNA]</scope>
    <source>
        <strain evidence="4">BSI-1</strain>
    </source>
</reference>
<evidence type="ECO:0000256" key="2">
    <source>
        <dbReference type="ARBA" id="ARBA00022729"/>
    </source>
</evidence>
<keyword evidence="2" id="KW-0732">Signal</keyword>
<accession>A0A1E3XBD3</accession>
<dbReference type="PANTHER" id="PTHR30483">
    <property type="entry name" value="LEUCINE-SPECIFIC-BINDING PROTEIN"/>
    <property type="match status" value="1"/>
</dbReference>
<dbReference type="Gene3D" id="3.40.50.2300">
    <property type="match status" value="2"/>
</dbReference>
<keyword evidence="4" id="KW-0675">Receptor</keyword>
<organism evidence="4 5">
    <name type="scientific">Candidatus Scalindua rubra</name>
    <dbReference type="NCBI Taxonomy" id="1872076"/>
    <lineage>
        <taxon>Bacteria</taxon>
        <taxon>Pseudomonadati</taxon>
        <taxon>Planctomycetota</taxon>
        <taxon>Candidatus Brocadiia</taxon>
        <taxon>Candidatus Brocadiales</taxon>
        <taxon>Candidatus Scalinduaceae</taxon>
        <taxon>Candidatus Scalindua</taxon>
    </lineage>
</organism>
<evidence type="ECO:0000313" key="5">
    <source>
        <dbReference type="Proteomes" id="UP000094056"/>
    </source>
</evidence>
<dbReference type="InterPro" id="IPR028082">
    <property type="entry name" value="Peripla_BP_I"/>
</dbReference>
<dbReference type="SUPFAM" id="SSF53822">
    <property type="entry name" value="Periplasmic binding protein-like I"/>
    <property type="match status" value="1"/>
</dbReference>
<sequence length="420" mass="46788">MQIRIMEIVLAVLIFSLTPFARADPEDSSLENAIHFYLDADQTGVRASGQSIRQGILTALSEVDNTIQGYQIKLVIKDHHGSSPRSKQNLLEYLADSRALVVFSGLHSPPLLSNLRFINESHILVLDPWAAAAPITRYSNGLNWIFRLSIDDSKAGFVIADHAIKVDGFRKLFLLLEQTGWGKSNYITMTSALKQLDCPAVGVKWFNWNIGLNAAKNIIRKIKSSGADCILLVANAPEGKIFAKAMIALDKDERLPIRSHWGITGGNFPLVIDSRMRSEIDLKFIQTSFSFINTGKNVHNEHPIAKQVLEIAMRLFPEEIQKASDIKAPTGFIHAYDLTKLLISAMSQVKLSGNIKKDRAAVRTSLENIKGPIQGLIKAYSMPFSEYSKQNEDAHEALNISDYKMAVYGLDNEILLVEDR</sequence>
<dbReference type="PANTHER" id="PTHR30483:SF6">
    <property type="entry name" value="PERIPLASMIC BINDING PROTEIN OF ABC TRANSPORTER FOR NATURAL AMINO ACIDS"/>
    <property type="match status" value="1"/>
</dbReference>
<dbReference type="PATRIC" id="fig|1872076.5.peg.3089"/>
<evidence type="ECO:0000313" key="4">
    <source>
        <dbReference type="EMBL" id="ODS32264.1"/>
    </source>
</evidence>
<comment type="caution">
    <text evidence="4">The sequence shown here is derived from an EMBL/GenBank/DDBJ whole genome shotgun (WGS) entry which is preliminary data.</text>
</comment>
<dbReference type="InterPro" id="IPR028081">
    <property type="entry name" value="Leu-bd"/>
</dbReference>
<dbReference type="CDD" id="cd19979">
    <property type="entry name" value="PBP1_ABC_ligand_binding-like"/>
    <property type="match status" value="1"/>
</dbReference>
<feature type="domain" description="Leucine-binding protein" evidence="3">
    <location>
        <begin position="43"/>
        <end position="238"/>
    </location>
</feature>